<dbReference type="AlphaFoldDB" id="A0A023X7G1"/>
<accession>A0A023X7G1</accession>
<dbReference type="KEGG" id="rrd:RradSPS_3089"/>
<dbReference type="HOGENOM" id="CLU_2685564_0_0_11"/>
<evidence type="ECO:0000256" key="1">
    <source>
        <dbReference type="SAM" id="MobiDB-lite"/>
    </source>
</evidence>
<organism evidence="2 3">
    <name type="scientific">Rubrobacter radiotolerans</name>
    <name type="common">Arthrobacter radiotolerans</name>
    <dbReference type="NCBI Taxonomy" id="42256"/>
    <lineage>
        <taxon>Bacteria</taxon>
        <taxon>Bacillati</taxon>
        <taxon>Actinomycetota</taxon>
        <taxon>Rubrobacteria</taxon>
        <taxon>Rubrobacterales</taxon>
        <taxon>Rubrobacteraceae</taxon>
        <taxon>Rubrobacter</taxon>
    </lineage>
</organism>
<keyword evidence="2" id="KW-0614">Plasmid</keyword>
<gene>
    <name evidence="2" type="ORF">RradSPS_3089</name>
</gene>
<dbReference type="EMBL" id="CP007516">
    <property type="protein sequence ID" value="AHY48372.1"/>
    <property type="molecule type" value="Genomic_DNA"/>
</dbReference>
<evidence type="ECO:0000313" key="2">
    <source>
        <dbReference type="EMBL" id="AHY48372.1"/>
    </source>
</evidence>
<dbReference type="Proteomes" id="UP000025229">
    <property type="component" value="Plasmid 2"/>
</dbReference>
<proteinExistence type="predicted"/>
<protein>
    <submittedName>
        <fullName evidence="2">Uncharacterized protein</fullName>
    </submittedName>
</protein>
<sequence length="74" mass="8089">MELARFMSRAAARLILVLVGVRSRKEGAAGRAPVVTGVFDFRFAVPLRGGYFAGRTRGARRADPGARRASTRQR</sequence>
<evidence type="ECO:0000313" key="3">
    <source>
        <dbReference type="Proteomes" id="UP000025229"/>
    </source>
</evidence>
<name>A0A023X7G1_RUBRA</name>
<reference evidence="2 3" key="1">
    <citation type="submission" date="2014-03" db="EMBL/GenBank/DDBJ databases">
        <title>Complete genome sequence of the Radio-Resistant Rubrobacter radiotolerans RSPS-4.</title>
        <authorList>
            <person name="Egas C.C."/>
            <person name="Barroso C.C."/>
            <person name="Froufe H.J.C."/>
            <person name="Pacheco J.J."/>
            <person name="Albuquerque L.L."/>
            <person name="da Costa M.M.S."/>
        </authorList>
    </citation>
    <scope>NUCLEOTIDE SEQUENCE [LARGE SCALE GENOMIC DNA]</scope>
    <source>
        <strain evidence="2 3">RSPS-4</strain>
        <plasmid evidence="2 3">2</plasmid>
    </source>
</reference>
<keyword evidence="3" id="KW-1185">Reference proteome</keyword>
<feature type="region of interest" description="Disordered" evidence="1">
    <location>
        <begin position="55"/>
        <end position="74"/>
    </location>
</feature>
<geneLocation type="plasmid" evidence="2">
    <name>2</name>
</geneLocation>